<reference evidence="2" key="1">
    <citation type="submission" date="2020-01" db="EMBL/GenBank/DDBJ databases">
        <title>Draft genome sequence of the Termite Coptotermes fromosanus.</title>
        <authorList>
            <person name="Itakura S."/>
            <person name="Yosikawa Y."/>
            <person name="Umezawa K."/>
        </authorList>
    </citation>
    <scope>NUCLEOTIDE SEQUENCE [LARGE SCALE GENOMIC DNA]</scope>
</reference>
<protein>
    <submittedName>
        <fullName evidence="1">Uncharacterized protein</fullName>
    </submittedName>
</protein>
<dbReference type="Proteomes" id="UP000502823">
    <property type="component" value="Unassembled WGS sequence"/>
</dbReference>
<dbReference type="GO" id="GO:0005634">
    <property type="term" value="C:nucleus"/>
    <property type="evidence" value="ECO:0007669"/>
    <property type="project" value="TreeGrafter"/>
</dbReference>
<dbReference type="AlphaFoldDB" id="A0A6L2Q7Y0"/>
<dbReference type="PANTHER" id="PTHR46669">
    <property type="entry name" value="LEUCINE-RICH PPR MOTIF-CONTAINING PROTEIN, MITOCHONDRIAL"/>
    <property type="match status" value="1"/>
</dbReference>
<dbReference type="PANTHER" id="PTHR46669:SF1">
    <property type="entry name" value="LEUCINE-RICH PPR MOTIF-CONTAINING PROTEIN, MITOCHONDRIAL"/>
    <property type="match status" value="1"/>
</dbReference>
<proteinExistence type="predicted"/>
<evidence type="ECO:0000313" key="1">
    <source>
        <dbReference type="EMBL" id="GFG40040.1"/>
    </source>
</evidence>
<keyword evidence="2" id="KW-1185">Reference proteome</keyword>
<name>A0A6L2Q7Y0_COPFO</name>
<dbReference type="EMBL" id="BLKM01001389">
    <property type="protein sequence ID" value="GFG40040.1"/>
    <property type="molecule type" value="Genomic_DNA"/>
</dbReference>
<dbReference type="GO" id="GO:0003730">
    <property type="term" value="F:mRNA 3'-UTR binding"/>
    <property type="evidence" value="ECO:0007669"/>
    <property type="project" value="TreeGrafter"/>
</dbReference>
<sequence length="159" mass="18308">MIPLRLWCKLRVLGRYCLPAGSIYKAKLNDFVFCNLNPVKLHVAYIAEQNVTQDGTWDRGTKDKFNIKPRFPKDEVVYNNSRHIKRALLFLNSSVQKSNRIHRSDLERILLDIKTEGLSEAQHGLLLLQCCGNLLPDELPATRTDLAHKIWDTLRELGV</sequence>
<organism evidence="1 2">
    <name type="scientific">Coptotermes formosanus</name>
    <name type="common">Formosan subterranean termite</name>
    <dbReference type="NCBI Taxonomy" id="36987"/>
    <lineage>
        <taxon>Eukaryota</taxon>
        <taxon>Metazoa</taxon>
        <taxon>Ecdysozoa</taxon>
        <taxon>Arthropoda</taxon>
        <taxon>Hexapoda</taxon>
        <taxon>Insecta</taxon>
        <taxon>Pterygota</taxon>
        <taxon>Neoptera</taxon>
        <taxon>Polyneoptera</taxon>
        <taxon>Dictyoptera</taxon>
        <taxon>Blattodea</taxon>
        <taxon>Blattoidea</taxon>
        <taxon>Termitoidae</taxon>
        <taxon>Rhinotermitidae</taxon>
        <taxon>Coptotermes</taxon>
    </lineage>
</organism>
<gene>
    <name evidence="1" type="ORF">Cfor_10533</name>
</gene>
<comment type="caution">
    <text evidence="1">The sequence shown here is derived from an EMBL/GenBank/DDBJ whole genome shotgun (WGS) entry which is preliminary data.</text>
</comment>
<dbReference type="GO" id="GO:0005739">
    <property type="term" value="C:mitochondrion"/>
    <property type="evidence" value="ECO:0007669"/>
    <property type="project" value="TreeGrafter"/>
</dbReference>
<dbReference type="OrthoDB" id="185373at2759"/>
<dbReference type="InterPro" id="IPR033490">
    <property type="entry name" value="LRP130"/>
</dbReference>
<dbReference type="InParanoid" id="A0A6L2Q7Y0"/>
<accession>A0A6L2Q7Y0</accession>
<evidence type="ECO:0000313" key="2">
    <source>
        <dbReference type="Proteomes" id="UP000502823"/>
    </source>
</evidence>
<dbReference type="GO" id="GO:0070129">
    <property type="term" value="P:regulation of mitochondrial translation"/>
    <property type="evidence" value="ECO:0007669"/>
    <property type="project" value="TreeGrafter"/>
</dbReference>